<dbReference type="GO" id="GO:0003677">
    <property type="term" value="F:DNA binding"/>
    <property type="evidence" value="ECO:0007669"/>
    <property type="project" value="UniProtKB-KW"/>
</dbReference>
<organism evidence="3 4">
    <name type="scientific">Striga asiatica</name>
    <name type="common">Asiatic witchweed</name>
    <name type="synonym">Buchnera asiatica</name>
    <dbReference type="NCBI Taxonomy" id="4170"/>
    <lineage>
        <taxon>Eukaryota</taxon>
        <taxon>Viridiplantae</taxon>
        <taxon>Streptophyta</taxon>
        <taxon>Embryophyta</taxon>
        <taxon>Tracheophyta</taxon>
        <taxon>Spermatophyta</taxon>
        <taxon>Magnoliopsida</taxon>
        <taxon>eudicotyledons</taxon>
        <taxon>Gunneridae</taxon>
        <taxon>Pentapetalae</taxon>
        <taxon>asterids</taxon>
        <taxon>lamiids</taxon>
        <taxon>Lamiales</taxon>
        <taxon>Orobanchaceae</taxon>
        <taxon>Buchnereae</taxon>
        <taxon>Striga</taxon>
    </lineage>
</organism>
<dbReference type="Proteomes" id="UP000325081">
    <property type="component" value="Unassembled WGS sequence"/>
</dbReference>
<name>A0A5A7Q2S1_STRAF</name>
<accession>A0A5A7Q2S1</accession>
<feature type="region of interest" description="Disordered" evidence="1">
    <location>
        <begin position="354"/>
        <end position="420"/>
    </location>
</feature>
<comment type="caution">
    <text evidence="3">The sequence shown here is derived from an EMBL/GenBank/DDBJ whole genome shotgun (WGS) entry which is preliminary data.</text>
</comment>
<keyword evidence="3" id="KW-0238">DNA-binding</keyword>
<feature type="domain" description="Replication factor A C-terminal" evidence="2">
    <location>
        <begin position="211"/>
        <end position="319"/>
    </location>
</feature>
<dbReference type="AlphaFoldDB" id="A0A5A7Q2S1"/>
<evidence type="ECO:0000313" key="4">
    <source>
        <dbReference type="Proteomes" id="UP000325081"/>
    </source>
</evidence>
<evidence type="ECO:0000256" key="1">
    <source>
        <dbReference type="SAM" id="MobiDB-lite"/>
    </source>
</evidence>
<evidence type="ECO:0000259" key="2">
    <source>
        <dbReference type="Pfam" id="PF08646"/>
    </source>
</evidence>
<dbReference type="InterPro" id="IPR012340">
    <property type="entry name" value="NA-bd_OB-fold"/>
</dbReference>
<gene>
    <name evidence="3" type="ORF">STAS_16069</name>
</gene>
<dbReference type="InterPro" id="IPR013955">
    <property type="entry name" value="Rep_factor-A_C"/>
</dbReference>
<sequence>MSTMLYRRFLFTDEERTNVSAVAYNAVIKEFAKLLLPYKRYYLSGAKVRPEIPLYQVGDSRYNWLIVTRTHTEVYQESLPPQLLCKIDIHTFANIHKYADTENRRSEFIVQIHTTYHATLVYNFQVNNMHNSIPNFRFFFPHHLLSGQDSREKPMLLTLWNQFEEDKGAHLANTVSAGNTDSSHCLKRTTDVITIKDALASIRYVKTCWISGKIKFVNDNRPLWTATCHVCLKNYNMPPNTPMKCRSCREDSHVEEARCRLPVAIQNKIGTIYAIIYGADAEQLIPYNNNELFEAEQQSESTYHTILKLYIAEMMVVQGDMTEMKSSTKEHQHQHHQSNLFSRTLKNVMESVAIKDEKAPHAPTPESSTKKRINFDNQQITTQATSATTPQSSSHSTLQGTVNPTATPASPSKKSRPKMD</sequence>
<dbReference type="OrthoDB" id="1740937at2759"/>
<protein>
    <submittedName>
        <fullName evidence="3">Replication protein A 70 kDa DNA-binding subunit B</fullName>
    </submittedName>
</protein>
<feature type="compositionally biased region" description="Low complexity" evidence="1">
    <location>
        <begin position="378"/>
        <end position="397"/>
    </location>
</feature>
<dbReference type="Gene3D" id="2.40.50.140">
    <property type="entry name" value="Nucleic acid-binding proteins"/>
    <property type="match status" value="1"/>
</dbReference>
<dbReference type="Pfam" id="PF08646">
    <property type="entry name" value="Rep_fac-A_C"/>
    <property type="match status" value="1"/>
</dbReference>
<reference evidence="4" key="1">
    <citation type="journal article" date="2019" name="Curr. Biol.">
        <title>Genome Sequence of Striga asiatica Provides Insight into the Evolution of Plant Parasitism.</title>
        <authorList>
            <person name="Yoshida S."/>
            <person name="Kim S."/>
            <person name="Wafula E.K."/>
            <person name="Tanskanen J."/>
            <person name="Kim Y.M."/>
            <person name="Honaas L."/>
            <person name="Yang Z."/>
            <person name="Spallek T."/>
            <person name="Conn C.E."/>
            <person name="Ichihashi Y."/>
            <person name="Cheong K."/>
            <person name="Cui S."/>
            <person name="Der J.P."/>
            <person name="Gundlach H."/>
            <person name="Jiao Y."/>
            <person name="Hori C."/>
            <person name="Ishida J.K."/>
            <person name="Kasahara H."/>
            <person name="Kiba T."/>
            <person name="Kim M.S."/>
            <person name="Koo N."/>
            <person name="Laohavisit A."/>
            <person name="Lee Y.H."/>
            <person name="Lumba S."/>
            <person name="McCourt P."/>
            <person name="Mortimer J.C."/>
            <person name="Mutuku J.M."/>
            <person name="Nomura T."/>
            <person name="Sasaki-Sekimoto Y."/>
            <person name="Seto Y."/>
            <person name="Wang Y."/>
            <person name="Wakatake T."/>
            <person name="Sakakibara H."/>
            <person name="Demura T."/>
            <person name="Yamaguchi S."/>
            <person name="Yoneyama K."/>
            <person name="Manabe R.I."/>
            <person name="Nelson D.C."/>
            <person name="Schulman A.H."/>
            <person name="Timko M.P."/>
            <person name="dePamphilis C.W."/>
            <person name="Choi D."/>
            <person name="Shirasu K."/>
        </authorList>
    </citation>
    <scope>NUCLEOTIDE SEQUENCE [LARGE SCALE GENOMIC DNA]</scope>
    <source>
        <strain evidence="4">cv. UVA1</strain>
    </source>
</reference>
<keyword evidence="4" id="KW-1185">Reference proteome</keyword>
<evidence type="ECO:0000313" key="3">
    <source>
        <dbReference type="EMBL" id="GER39455.1"/>
    </source>
</evidence>
<dbReference type="SUPFAM" id="SSF50249">
    <property type="entry name" value="Nucleic acid-binding proteins"/>
    <property type="match status" value="1"/>
</dbReference>
<feature type="region of interest" description="Disordered" evidence="1">
    <location>
        <begin position="323"/>
        <end position="342"/>
    </location>
</feature>
<dbReference type="EMBL" id="BKCP01005661">
    <property type="protein sequence ID" value="GER39455.1"/>
    <property type="molecule type" value="Genomic_DNA"/>
</dbReference>
<proteinExistence type="predicted"/>
<feature type="compositionally biased region" description="Polar residues" evidence="1">
    <location>
        <begin position="398"/>
        <end position="412"/>
    </location>
</feature>